<dbReference type="Proteomes" id="UP000652219">
    <property type="component" value="Unassembled WGS sequence"/>
</dbReference>
<feature type="region of interest" description="Disordered" evidence="1">
    <location>
        <begin position="95"/>
        <end position="121"/>
    </location>
</feature>
<dbReference type="EMBL" id="WIGN01000081">
    <property type="protein sequence ID" value="KAF6810883.1"/>
    <property type="molecule type" value="Genomic_DNA"/>
</dbReference>
<organism evidence="2 3">
    <name type="scientific">Colletotrichum sojae</name>
    <dbReference type="NCBI Taxonomy" id="2175907"/>
    <lineage>
        <taxon>Eukaryota</taxon>
        <taxon>Fungi</taxon>
        <taxon>Dikarya</taxon>
        <taxon>Ascomycota</taxon>
        <taxon>Pezizomycotina</taxon>
        <taxon>Sordariomycetes</taxon>
        <taxon>Hypocreomycetidae</taxon>
        <taxon>Glomerellales</taxon>
        <taxon>Glomerellaceae</taxon>
        <taxon>Colletotrichum</taxon>
        <taxon>Colletotrichum orchidearum species complex</taxon>
    </lineage>
</organism>
<keyword evidence="3" id="KW-1185">Reference proteome</keyword>
<comment type="caution">
    <text evidence="2">The sequence shown here is derived from an EMBL/GenBank/DDBJ whole genome shotgun (WGS) entry which is preliminary data.</text>
</comment>
<dbReference type="AlphaFoldDB" id="A0A8H6JDH7"/>
<evidence type="ECO:0000313" key="3">
    <source>
        <dbReference type="Proteomes" id="UP000652219"/>
    </source>
</evidence>
<reference evidence="2 3" key="1">
    <citation type="journal article" date="2020" name="Phytopathology">
        <title>Genome Sequence Resources of Colletotrichum truncatum, C. plurivorum, C. musicola, and C. sojae: Four Species Pathogenic to Soybean (Glycine max).</title>
        <authorList>
            <person name="Rogerio F."/>
            <person name="Boufleur T.R."/>
            <person name="Ciampi-Guillardi M."/>
            <person name="Sukno S.A."/>
            <person name="Thon M.R."/>
            <person name="Massola Junior N.S."/>
            <person name="Baroncelli R."/>
        </authorList>
    </citation>
    <scope>NUCLEOTIDE SEQUENCE [LARGE SCALE GENOMIC DNA]</scope>
    <source>
        <strain evidence="2 3">LFN0009</strain>
    </source>
</reference>
<evidence type="ECO:0000313" key="2">
    <source>
        <dbReference type="EMBL" id="KAF6810883.1"/>
    </source>
</evidence>
<proteinExistence type="predicted"/>
<accession>A0A8H6JDH7</accession>
<protein>
    <submittedName>
        <fullName evidence="2">Uncharacterized protein</fullName>
    </submittedName>
</protein>
<gene>
    <name evidence="2" type="ORF">CSOJ01_06098</name>
</gene>
<sequence length="121" mass="13352">MAPPIPLRALFVRPLCPAQFGWGSFPVHQQQQQRRRTALTLEQRQVEMERNFIRPKRQYANQSGGILGGWHPVKAGGPSPGSGLLRFGRAAGRGKMRWSAAAQSSSVLGALPPGHQRHDDH</sequence>
<evidence type="ECO:0000256" key="1">
    <source>
        <dbReference type="SAM" id="MobiDB-lite"/>
    </source>
</evidence>
<name>A0A8H6JDH7_9PEZI</name>